<feature type="compositionally biased region" description="Polar residues" evidence="1">
    <location>
        <begin position="31"/>
        <end position="49"/>
    </location>
</feature>
<accession>A0A0G4H238</accession>
<feature type="compositionally biased region" description="Basic and acidic residues" evidence="1">
    <location>
        <begin position="1106"/>
        <end position="1149"/>
    </location>
</feature>
<feature type="compositionally biased region" description="Basic and acidic residues" evidence="1">
    <location>
        <begin position="571"/>
        <end position="585"/>
    </location>
</feature>
<feature type="compositionally biased region" description="Polar residues" evidence="1">
    <location>
        <begin position="541"/>
        <end position="551"/>
    </location>
</feature>
<feature type="region of interest" description="Disordered" evidence="1">
    <location>
        <begin position="1062"/>
        <end position="1149"/>
    </location>
</feature>
<evidence type="ECO:0000256" key="2">
    <source>
        <dbReference type="SAM" id="Phobius"/>
    </source>
</evidence>
<feature type="compositionally biased region" description="Low complexity" evidence="1">
    <location>
        <begin position="1246"/>
        <end position="1260"/>
    </location>
</feature>
<sequence length="1759" mass="182814">MWGFGTPKSSGGGPPKTAQTPPPPQTGGQAHSTSSRPPATSPFTPQALSTPFAPKTGTSSRPPSSTSPYRATPPAGSSLIDRLKNVKPATPPRGRGTPSQTPADRGSGYTDEGGPVRSSPLEHLNSMQPDDSRSSSFAKSTNFSQSPPTLPHSQPTVSSPFGSAQQAPPAIPSHPPPPKHMAGPAPAVPVPGSSPSASAPSGSAHPPPIVQRNPPPSATLASSSSSLPPARQQQTSDRGGGSTTRSGMGTGVAVPGDGTTGTDAGREQAETGNGAVSGTRGDVGGASSSPSSPSVSSHCSFHSSSSLPPPRENVQPATTAVVESNAVTVTGSVGGEGEDKTGVRGDRASSVAPSQTDQALPVSPPLSAVYPPARLPASATPAAGAGVGALAGGSSSSIASSSPSSHIDPAHATPSPKQKPTPVSGSRPPPIVQSPSSSSLRSAALSRRFATSTRSLNQSLAFSEGAAGKIGMRIPFCTAGTSAFGPGRSPFTSRPPHPHQRIPYSTARSAHAVVSDRGGLRTGGGGETVRSHAPSPYAGTASPSSVATPVNASGAPPLSPMHLPPPPTSAQKEKDATPGERERRLSGAQSPGGTSQDLFPGGDTNRKSEAVTPIVHPCASSRSYVAASMAKTPKAPTPSNPIPGAQSTPHPQAPPLPPGGPSASPKSKTPIHHHQHFPSGSPQSSSGAKVAHAFPTGDSASASSNASGSGGTDGHAAGSAGCVTPIPRGPPNTTGARGGIAVASPGFSASPQVDRGLGDSPFASPYNSFQSPDPVSLTGRAGPPRTQQAPRGYVGGDEREARTPSFSPSAVTPQQRTKAPGEIGGPTAPPTVFQTARPFLPPAGRRGGRGLGSLVEEEEEGCDRRGEGESRLRDLVALLRNRVSSLGTEEEDSGRSPGPGSRRHSLSLLVTPPGSSALSADSSRLQRLWHRVWEKAHSMVSASGSSFEVPPPPQTERLLPNTLLSMAEQLLSGNFEGGEKPCVVETRLSSAVVASAAAELLSGFEAVGLLSSGVVEKEKGESAVREVEDRIVGCLEIVGGQLSFLLGSFFLLAGRVQEVGTEKQGLQEEAQRAKEALRSAKEERKRQEGRLRERDNEAEQREEELAEARKRAEDLEHQLKRAEQMRKENEAKLRENLKKEEDLRKEAEEKNKKYARTFVEMKKQYADMSERFQNLVESQARARRDETPPATPFPRTPDAAAAAGAAAAATGGSVGGPTPSLVAPPTGTHPMDRTPPPTHPSQMTAPQSPSSPSFSPPLGRRPSETVSLGGGQRECNGTPVPREAQRAVEGAQGAEDEEEHRRSPVRTGLLFPPRTQKQNDERGTPTPFPATEETPPPPSHPPIRGPGGGIVLPPSEDLGMIPLVSAGVVPIPPGAFRGPYSLPQAPFSTFTPPPRMGGEEDPNSLAPPSAASHPGTNANRAPPKKTAEGEMVVLGLSGKQCAFLKDAHGWLMRAVAAAEAEVDKKLTEKAQSTDGSVVYIPRLNELGHLALEMVIMALLSLESIPSVCTWTSQEGKPKMVDRMAEMETKVHQGGLVKPPEQTSVMPAGDFSRTPQRDREGGVHIVQMDRASPGPSGRRSSSLDPPPHCVSCACSVLPQVSAKVRRLVSDEDCEEDETELEGEEGRTGAFAWQKWPSMAEVSQLVEGLCALMLLIAIGLYLWIKIDRGEMTVEDIRRFLWGGVEKGFVALESAGHSMVERCVRLWRGGEGSGWGDLFSSSSASSGSFFSLLSPLKSILPSVDSCLSWILEGLRVREWLSG</sequence>
<keyword evidence="2" id="KW-0472">Membrane</keyword>
<feature type="compositionally biased region" description="Basic and acidic residues" evidence="1">
    <location>
        <begin position="337"/>
        <end position="347"/>
    </location>
</feature>
<feature type="compositionally biased region" description="Low complexity" evidence="1">
    <location>
        <begin position="1196"/>
        <end position="1219"/>
    </location>
</feature>
<evidence type="ECO:0000256" key="1">
    <source>
        <dbReference type="SAM" id="MobiDB-lite"/>
    </source>
</evidence>
<feature type="compositionally biased region" description="Polar residues" evidence="1">
    <location>
        <begin position="587"/>
        <end position="597"/>
    </location>
</feature>
<feature type="region of interest" description="Disordered" evidence="1">
    <location>
        <begin position="1"/>
        <end position="460"/>
    </location>
</feature>
<feature type="compositionally biased region" description="Pro residues" evidence="1">
    <location>
        <begin position="169"/>
        <end position="179"/>
    </location>
</feature>
<feature type="compositionally biased region" description="Low complexity" evidence="1">
    <location>
        <begin position="58"/>
        <end position="75"/>
    </location>
</feature>
<dbReference type="VEuPathDB" id="CryptoDB:Cvel_5583"/>
<reference evidence="3" key="1">
    <citation type="submission" date="2014-11" db="EMBL/GenBank/DDBJ databases">
        <authorList>
            <person name="Otto D Thomas"/>
            <person name="Naeem Raeece"/>
        </authorList>
    </citation>
    <scope>NUCLEOTIDE SEQUENCE</scope>
</reference>
<feature type="compositionally biased region" description="Basic and acidic residues" evidence="1">
    <location>
        <begin position="1065"/>
        <end position="1099"/>
    </location>
</feature>
<feature type="compositionally biased region" description="Pro residues" evidence="1">
    <location>
        <begin position="557"/>
        <end position="568"/>
    </location>
</feature>
<feature type="compositionally biased region" description="Polar residues" evidence="1">
    <location>
        <begin position="804"/>
        <end position="817"/>
    </location>
</feature>
<feature type="compositionally biased region" description="Polar residues" evidence="1">
    <location>
        <begin position="415"/>
        <end position="424"/>
    </location>
</feature>
<organism evidence="3">
    <name type="scientific">Chromera velia CCMP2878</name>
    <dbReference type="NCBI Taxonomy" id="1169474"/>
    <lineage>
        <taxon>Eukaryota</taxon>
        <taxon>Sar</taxon>
        <taxon>Alveolata</taxon>
        <taxon>Colpodellida</taxon>
        <taxon>Chromeraceae</taxon>
        <taxon>Chromera</taxon>
    </lineage>
</organism>
<feature type="compositionally biased region" description="Low complexity" evidence="1">
    <location>
        <begin position="434"/>
        <end position="456"/>
    </location>
</feature>
<proteinExistence type="predicted"/>
<dbReference type="Gene3D" id="3.40.50.300">
    <property type="entry name" value="P-loop containing nucleotide triphosphate hydrolases"/>
    <property type="match status" value="1"/>
</dbReference>
<dbReference type="InterPro" id="IPR027417">
    <property type="entry name" value="P-loop_NTPase"/>
</dbReference>
<feature type="compositionally biased region" description="Low complexity" evidence="1">
    <location>
        <begin position="392"/>
        <end position="405"/>
    </location>
</feature>
<feature type="region of interest" description="Disordered" evidence="1">
    <location>
        <begin position="485"/>
        <end position="868"/>
    </location>
</feature>
<feature type="compositionally biased region" description="Low complexity" evidence="1">
    <location>
        <begin position="1"/>
        <end position="19"/>
    </location>
</feature>
<name>A0A0G4H238_9ALVE</name>
<feature type="region of interest" description="Disordered" evidence="1">
    <location>
        <begin position="1171"/>
        <end position="1354"/>
    </location>
</feature>
<feature type="transmembrane region" description="Helical" evidence="2">
    <location>
        <begin position="1643"/>
        <end position="1662"/>
    </location>
</feature>
<feature type="region of interest" description="Disordered" evidence="1">
    <location>
        <begin position="1386"/>
        <end position="1426"/>
    </location>
</feature>
<feature type="compositionally biased region" description="Low complexity" evidence="1">
    <location>
        <begin position="218"/>
        <end position="247"/>
    </location>
</feature>
<gene>
    <name evidence="3" type="ORF">Cvel_5583</name>
</gene>
<evidence type="ECO:0000313" key="3">
    <source>
        <dbReference type="EMBL" id="CEM37705.1"/>
    </source>
</evidence>
<feature type="region of interest" description="Disordered" evidence="1">
    <location>
        <begin position="1535"/>
        <end position="1558"/>
    </location>
</feature>
<keyword evidence="2" id="KW-0812">Transmembrane</keyword>
<feature type="compositionally biased region" description="Pro residues" evidence="1">
    <location>
        <begin position="651"/>
        <end position="660"/>
    </location>
</feature>
<feature type="region of interest" description="Disordered" evidence="1">
    <location>
        <begin position="884"/>
        <end position="919"/>
    </location>
</feature>
<feature type="compositionally biased region" description="Pro residues" evidence="1">
    <location>
        <begin position="205"/>
        <end position="217"/>
    </location>
</feature>
<feature type="compositionally biased region" description="Pro residues" evidence="1">
    <location>
        <begin position="1334"/>
        <end position="1344"/>
    </location>
</feature>
<dbReference type="CDD" id="cd06503">
    <property type="entry name" value="ATP-synt_Fo_b"/>
    <property type="match status" value="1"/>
</dbReference>
<feature type="compositionally biased region" description="Low complexity" evidence="1">
    <location>
        <begin position="180"/>
        <end position="204"/>
    </location>
</feature>
<protein>
    <submittedName>
        <fullName evidence="3">Uncharacterized protein</fullName>
    </submittedName>
</protein>
<dbReference type="EMBL" id="CDMZ01001798">
    <property type="protein sequence ID" value="CEM37705.1"/>
    <property type="molecule type" value="Genomic_DNA"/>
</dbReference>
<keyword evidence="2" id="KW-1133">Transmembrane helix</keyword>
<feature type="compositionally biased region" description="Low complexity" evidence="1">
    <location>
        <begin position="696"/>
        <end position="707"/>
    </location>
</feature>
<feature type="compositionally biased region" description="Polar residues" evidence="1">
    <location>
        <begin position="315"/>
        <end position="326"/>
    </location>
</feature>
<feature type="compositionally biased region" description="Polar residues" evidence="1">
    <location>
        <begin position="125"/>
        <end position="161"/>
    </location>
</feature>
<feature type="compositionally biased region" description="Polar residues" evidence="1">
    <location>
        <begin position="678"/>
        <end position="687"/>
    </location>
</feature>
<feature type="compositionally biased region" description="Low complexity" evidence="1">
    <location>
        <begin position="287"/>
        <end position="306"/>
    </location>
</feature>
<feature type="compositionally biased region" description="Low complexity" evidence="1">
    <location>
        <begin position="371"/>
        <end position="384"/>
    </location>
</feature>